<dbReference type="GO" id="GO:0016233">
    <property type="term" value="P:telomere capping"/>
    <property type="evidence" value="ECO:0007669"/>
    <property type="project" value="TreeGrafter"/>
</dbReference>
<keyword evidence="5" id="KW-0158">Chromosome</keyword>
<dbReference type="FunFam" id="2.40.50.140:FF:000303">
    <property type="entry name" value="Protection of telomeres protein 1"/>
    <property type="match status" value="1"/>
</dbReference>
<keyword evidence="8" id="KW-0539">Nucleus</keyword>
<evidence type="ECO:0000256" key="2">
    <source>
        <dbReference type="ARBA" id="ARBA00004574"/>
    </source>
</evidence>
<dbReference type="GO" id="GO:0000783">
    <property type="term" value="C:nuclear telomere cap complex"/>
    <property type="evidence" value="ECO:0007669"/>
    <property type="project" value="TreeGrafter"/>
</dbReference>
<evidence type="ECO:0000256" key="8">
    <source>
        <dbReference type="ARBA" id="ARBA00023242"/>
    </source>
</evidence>
<name>A0A4S9ETG4_AURPU</name>
<dbReference type="InterPro" id="IPR032042">
    <property type="entry name" value="POT1PC"/>
</dbReference>
<feature type="compositionally biased region" description="Basic and acidic residues" evidence="9">
    <location>
        <begin position="392"/>
        <end position="404"/>
    </location>
</feature>
<evidence type="ECO:0000256" key="3">
    <source>
        <dbReference type="ARBA" id="ARBA00008442"/>
    </source>
</evidence>
<accession>A0A4S9ETG4</accession>
<evidence type="ECO:0000256" key="6">
    <source>
        <dbReference type="ARBA" id="ARBA00022895"/>
    </source>
</evidence>
<dbReference type="AlphaFoldDB" id="A0A4S9ETG4"/>
<comment type="caution">
    <text evidence="12">The sequence shown here is derived from an EMBL/GenBank/DDBJ whole genome shotgun (WGS) entry which is preliminary data.</text>
</comment>
<comment type="similarity">
    <text evidence="3">Belongs to the telombin family.</text>
</comment>
<keyword evidence="7" id="KW-0238">DNA-binding</keyword>
<dbReference type="GO" id="GO:0098505">
    <property type="term" value="F:G-rich strand telomeric DNA binding"/>
    <property type="evidence" value="ECO:0007669"/>
    <property type="project" value="TreeGrafter"/>
</dbReference>
<dbReference type="Pfam" id="PF16686">
    <property type="entry name" value="POT1PC"/>
    <property type="match status" value="1"/>
</dbReference>
<proteinExistence type="inferred from homology"/>
<dbReference type="GO" id="GO:0032210">
    <property type="term" value="P:regulation of telomere maintenance via telomerase"/>
    <property type="evidence" value="ECO:0007669"/>
    <property type="project" value="TreeGrafter"/>
</dbReference>
<evidence type="ECO:0000259" key="11">
    <source>
        <dbReference type="Pfam" id="PF16686"/>
    </source>
</evidence>
<keyword evidence="6" id="KW-0779">Telomere</keyword>
<organism evidence="12 13">
    <name type="scientific">Aureobasidium pullulans</name>
    <name type="common">Black yeast</name>
    <name type="synonym">Pullularia pullulans</name>
    <dbReference type="NCBI Taxonomy" id="5580"/>
    <lineage>
        <taxon>Eukaryota</taxon>
        <taxon>Fungi</taxon>
        <taxon>Dikarya</taxon>
        <taxon>Ascomycota</taxon>
        <taxon>Pezizomycotina</taxon>
        <taxon>Dothideomycetes</taxon>
        <taxon>Dothideomycetidae</taxon>
        <taxon>Dothideales</taxon>
        <taxon>Saccotheciaceae</taxon>
        <taxon>Aureobasidium</taxon>
    </lineage>
</organism>
<feature type="compositionally biased region" description="Basic residues" evidence="9">
    <location>
        <begin position="405"/>
        <end position="417"/>
    </location>
</feature>
<evidence type="ECO:0000256" key="9">
    <source>
        <dbReference type="SAM" id="MobiDB-lite"/>
    </source>
</evidence>
<dbReference type="Proteomes" id="UP000308953">
    <property type="component" value="Unassembled WGS sequence"/>
</dbReference>
<gene>
    <name evidence="12" type="ORF">D6D10_06165</name>
</gene>
<evidence type="ECO:0000256" key="5">
    <source>
        <dbReference type="ARBA" id="ARBA00022454"/>
    </source>
</evidence>
<dbReference type="SUPFAM" id="SSF50249">
    <property type="entry name" value="Nucleic acid-binding proteins"/>
    <property type="match status" value="2"/>
</dbReference>
<feature type="domain" description="Telomeric single stranded DNA binding POT1/Cdc13" evidence="10">
    <location>
        <begin position="26"/>
        <end position="122"/>
    </location>
</feature>
<sequence>MAPPRPNTLTSLADAYNNFQAQSPPVINLMGIVVDILPPTINQKSKDWQMTFTIQDAEMMKIPSRTKGLKARFFVQYQSELPQIRSVGDIILIRSCKVTSVYGTPMIGNMKRLTSTMVFQAHNIPEPGFIQTFAGGQKELECLSQGPDAKASMAEQGYAIGLKELIPSALGPLGPSNITSISTRPAAGRATGPPQLRNNKLRLIQGVAFNEYCDLIVEVVKKFPDVNGHMELYVTDYTPNDSLYDYPSPSESSVDDVFSRYVENDCSSDQEGIDNLVRDGDFYGYLPNVSGKRKDWTGPSGKHTLKVELLPPHAGFARDRVREGDYVLLQNVRIKLGNGGKMEGNLWTDSSYPDKVCVHRLERDAHPELKTLLNRRSNYWGYHNKKIATELNKPENQEKTESKKTKTQKRKEAKLRKRNPDNTASVSASDAILNNKHVTCMHISGVDMSTLGEIQSRNYTYNSKSGQELALPFLNVRNRVRVRVVDFWPPALEDFAKLAQPNEIGKTLEDGGASECDTDMLSLPSQRWVWDFFLLLEDIKSHRAGHSPAQQWVHVNHTYAEFLIGMEEDATDLRSDSETLAKLREQMAVLWGNLEELKSAAVAKQQPYPPHSSAPVEGMELSNLPFYCCIEEYGQKLNEADLELGGTPLYERIHEMFGAHIF</sequence>
<evidence type="ECO:0000256" key="1">
    <source>
        <dbReference type="ARBA" id="ARBA00004123"/>
    </source>
</evidence>
<dbReference type="InterPro" id="IPR028389">
    <property type="entry name" value="POT1"/>
</dbReference>
<dbReference type="PANTHER" id="PTHR14513">
    <property type="entry name" value="PROTECTION OF TELOMERES 1"/>
    <property type="match status" value="1"/>
</dbReference>
<feature type="region of interest" description="Disordered" evidence="9">
    <location>
        <begin position="390"/>
        <end position="428"/>
    </location>
</feature>
<evidence type="ECO:0000313" key="12">
    <source>
        <dbReference type="EMBL" id="THX37067.1"/>
    </source>
</evidence>
<dbReference type="Pfam" id="PF02765">
    <property type="entry name" value="POT1"/>
    <property type="match status" value="1"/>
</dbReference>
<evidence type="ECO:0000313" key="13">
    <source>
        <dbReference type="Proteomes" id="UP000308953"/>
    </source>
</evidence>
<dbReference type="InterPro" id="IPR011564">
    <property type="entry name" value="Telomer_end-bd_POT1/Cdc13"/>
</dbReference>
<dbReference type="GO" id="GO:0010521">
    <property type="term" value="F:telomerase inhibitor activity"/>
    <property type="evidence" value="ECO:0007669"/>
    <property type="project" value="TreeGrafter"/>
</dbReference>
<dbReference type="EMBL" id="QZAV01000144">
    <property type="protein sequence ID" value="THX37067.1"/>
    <property type="molecule type" value="Genomic_DNA"/>
</dbReference>
<comment type="subcellular location">
    <subcellularLocation>
        <location evidence="2">Chromosome</location>
        <location evidence="2">Telomere</location>
    </subcellularLocation>
    <subcellularLocation>
        <location evidence="1">Nucleus</location>
    </subcellularLocation>
</comment>
<protein>
    <recommendedName>
        <fullName evidence="4">Protection of telomeres protein 1</fullName>
    </recommendedName>
</protein>
<dbReference type="PANTHER" id="PTHR14513:SF0">
    <property type="entry name" value="PROTECTION OF TELOMERES PROTEIN 1"/>
    <property type="match status" value="1"/>
</dbReference>
<evidence type="ECO:0000256" key="7">
    <source>
        <dbReference type="ARBA" id="ARBA00023125"/>
    </source>
</evidence>
<dbReference type="Gene3D" id="2.40.50.140">
    <property type="entry name" value="Nucleic acid-binding proteins"/>
    <property type="match status" value="2"/>
</dbReference>
<reference evidence="12 13" key="1">
    <citation type="submission" date="2018-10" db="EMBL/GenBank/DDBJ databases">
        <title>Fifty Aureobasidium pullulans genomes reveal a recombining polyextremotolerant generalist.</title>
        <authorList>
            <person name="Gostincar C."/>
            <person name="Turk M."/>
            <person name="Zajc J."/>
            <person name="Gunde-Cimerman N."/>
        </authorList>
    </citation>
    <scope>NUCLEOTIDE SEQUENCE [LARGE SCALE GENOMIC DNA]</scope>
    <source>
        <strain evidence="12 13">EXF-9785</strain>
    </source>
</reference>
<feature type="domain" description="Protection of telomeres protein 1 ssDNA-binding" evidence="11">
    <location>
        <begin position="204"/>
        <end position="380"/>
    </location>
</feature>
<evidence type="ECO:0000256" key="4">
    <source>
        <dbReference type="ARBA" id="ARBA00015253"/>
    </source>
</evidence>
<dbReference type="InterPro" id="IPR012340">
    <property type="entry name" value="NA-bd_OB-fold"/>
</dbReference>
<evidence type="ECO:0000259" key="10">
    <source>
        <dbReference type="Pfam" id="PF02765"/>
    </source>
</evidence>